<evidence type="ECO:0000256" key="2">
    <source>
        <dbReference type="ARBA" id="ARBA00004613"/>
    </source>
</evidence>
<evidence type="ECO:0000256" key="13">
    <source>
        <dbReference type="ARBA" id="ARBA00023180"/>
    </source>
</evidence>
<comment type="subcellular location">
    <subcellularLocation>
        <location evidence="1">Cell membrane</location>
        <topology evidence="1">Lipid-anchor</topology>
        <topology evidence="1">GPI-anchor</topology>
    </subcellularLocation>
    <subcellularLocation>
        <location evidence="2">Secreted</location>
    </subcellularLocation>
</comment>
<feature type="disulfide bond" evidence="15">
    <location>
        <begin position="49"/>
        <end position="82"/>
    </location>
</feature>
<keyword evidence="14" id="KW-0449">Lipoprotein</keyword>
<feature type="domain" description="CFEM" evidence="18">
    <location>
        <begin position="1"/>
        <end position="110"/>
    </location>
</feature>
<keyword evidence="6 15" id="KW-0349">Heme</keyword>
<dbReference type="Pfam" id="PF05730">
    <property type="entry name" value="CFEM"/>
    <property type="match status" value="1"/>
</dbReference>
<feature type="disulfide bond" evidence="15">
    <location>
        <begin position="40"/>
        <end position="47"/>
    </location>
</feature>
<dbReference type="GO" id="GO:0046872">
    <property type="term" value="F:metal ion binding"/>
    <property type="evidence" value="ECO:0007669"/>
    <property type="project" value="UniProtKB-UniRule"/>
</dbReference>
<dbReference type="GO" id="GO:0005886">
    <property type="term" value="C:plasma membrane"/>
    <property type="evidence" value="ECO:0007669"/>
    <property type="project" value="UniProtKB-SubCell"/>
</dbReference>
<keyword evidence="8 15" id="KW-0479">Metal-binding</keyword>
<organism evidence="19 20">
    <name type="scientific">Aspergillus cristatus</name>
    <name type="common">Chinese Fuzhuan brick tea-fermentation fungus</name>
    <name type="synonym">Eurotium cristatum</name>
    <dbReference type="NCBI Taxonomy" id="573508"/>
    <lineage>
        <taxon>Eukaryota</taxon>
        <taxon>Fungi</taxon>
        <taxon>Dikarya</taxon>
        <taxon>Ascomycota</taxon>
        <taxon>Pezizomycotina</taxon>
        <taxon>Eurotiomycetes</taxon>
        <taxon>Eurotiomycetidae</taxon>
        <taxon>Eurotiales</taxon>
        <taxon>Aspergillaceae</taxon>
        <taxon>Aspergillus</taxon>
        <taxon>Aspergillus subgen. Aspergillus</taxon>
    </lineage>
</organism>
<keyword evidence="5" id="KW-0964">Secreted</keyword>
<dbReference type="OrthoDB" id="3065412at2759"/>
<dbReference type="PROSITE" id="PS52012">
    <property type="entry name" value="CFEM"/>
    <property type="match status" value="1"/>
</dbReference>
<keyword evidence="20" id="KW-1185">Reference proteome</keyword>
<keyword evidence="13" id="KW-0325">Glycoprotein</keyword>
<dbReference type="PANTHER" id="PTHR37928">
    <property type="entry name" value="CFEM DOMAIN PROTEIN (AFU_ORTHOLOGUE AFUA_6G14090)"/>
    <property type="match status" value="1"/>
</dbReference>
<dbReference type="STRING" id="573508.A0A1E3BT53"/>
<keyword evidence="9 17" id="KW-0732">Signal</keyword>
<evidence type="ECO:0000256" key="3">
    <source>
        <dbReference type="ARBA" id="ARBA00010031"/>
    </source>
</evidence>
<comment type="similarity">
    <text evidence="3">Belongs to the RBT5 family.</text>
</comment>
<evidence type="ECO:0000256" key="17">
    <source>
        <dbReference type="SAM" id="SignalP"/>
    </source>
</evidence>
<sequence length="163" mass="15968">MKFAYVPLFLAATAAAAEISLKDIPTCAAKCGLGTPPDHCSKLDAKCACEDPKYVAETACCISKECSEDDAKDAVEFTQKLCSGVGVDGLPKTATCAAGASATASSSSSSTASSDSSSASSTSSSSSSSSSSSATETGGAALLYNKDASIIAAVGAAAFAFLA</sequence>
<accession>A0A1E3BT53</accession>
<feature type="signal peptide" evidence="17">
    <location>
        <begin position="1"/>
        <end position="16"/>
    </location>
</feature>
<evidence type="ECO:0000256" key="5">
    <source>
        <dbReference type="ARBA" id="ARBA00022525"/>
    </source>
</evidence>
<evidence type="ECO:0000256" key="1">
    <source>
        <dbReference type="ARBA" id="ARBA00004609"/>
    </source>
</evidence>
<feature type="chain" id="PRO_5009123997" description="CFEM domain-containing protein" evidence="17">
    <location>
        <begin position="17"/>
        <end position="163"/>
    </location>
</feature>
<dbReference type="VEuPathDB" id="FungiDB:SI65_01135"/>
<feature type="region of interest" description="Disordered" evidence="16">
    <location>
        <begin position="101"/>
        <end position="136"/>
    </location>
</feature>
<evidence type="ECO:0000256" key="15">
    <source>
        <dbReference type="PROSITE-ProRule" id="PRU01356"/>
    </source>
</evidence>
<dbReference type="Proteomes" id="UP000094569">
    <property type="component" value="Unassembled WGS sequence"/>
</dbReference>
<dbReference type="AlphaFoldDB" id="A0A1E3BT53"/>
<evidence type="ECO:0000313" key="20">
    <source>
        <dbReference type="Proteomes" id="UP000094569"/>
    </source>
</evidence>
<feature type="binding site" description="axial binding residue" evidence="15">
    <location>
        <position position="44"/>
    </location>
    <ligand>
        <name>heme</name>
        <dbReference type="ChEBI" id="CHEBI:30413"/>
    </ligand>
    <ligandPart>
        <name>Fe</name>
        <dbReference type="ChEBI" id="CHEBI:18248"/>
    </ligandPart>
</feature>
<evidence type="ECO:0000256" key="7">
    <source>
        <dbReference type="ARBA" id="ARBA00022622"/>
    </source>
</evidence>
<dbReference type="InterPro" id="IPR008427">
    <property type="entry name" value="Extracellular_membr_CFEM_dom"/>
</dbReference>
<evidence type="ECO:0000313" key="19">
    <source>
        <dbReference type="EMBL" id="ODM23546.1"/>
    </source>
</evidence>
<comment type="caution">
    <text evidence="15">Lacks conserved residue(s) required for the propagation of feature annotation.</text>
</comment>
<dbReference type="EMBL" id="JXNT01000001">
    <property type="protein sequence ID" value="ODM23546.1"/>
    <property type="molecule type" value="Genomic_DNA"/>
</dbReference>
<evidence type="ECO:0000256" key="6">
    <source>
        <dbReference type="ARBA" id="ARBA00022617"/>
    </source>
</evidence>
<protein>
    <recommendedName>
        <fullName evidence="18">CFEM domain-containing protein</fullName>
    </recommendedName>
</protein>
<evidence type="ECO:0000256" key="11">
    <source>
        <dbReference type="ARBA" id="ARBA00023136"/>
    </source>
</evidence>
<dbReference type="GO" id="GO:0098552">
    <property type="term" value="C:side of membrane"/>
    <property type="evidence" value="ECO:0007669"/>
    <property type="project" value="UniProtKB-KW"/>
</dbReference>
<keyword evidence="12 15" id="KW-1015">Disulfide bond</keyword>
<keyword evidence="4" id="KW-1003">Cell membrane</keyword>
<evidence type="ECO:0000256" key="16">
    <source>
        <dbReference type="SAM" id="MobiDB-lite"/>
    </source>
</evidence>
<evidence type="ECO:0000256" key="4">
    <source>
        <dbReference type="ARBA" id="ARBA00022475"/>
    </source>
</evidence>
<reference evidence="19 20" key="1">
    <citation type="journal article" date="2016" name="BMC Genomics">
        <title>Comparative genomic and transcriptomic analyses of the Fuzhuan brick tea-fermentation fungus Aspergillus cristatus.</title>
        <authorList>
            <person name="Ge Y."/>
            <person name="Wang Y."/>
            <person name="Liu Y."/>
            <person name="Tan Y."/>
            <person name="Ren X."/>
            <person name="Zhang X."/>
            <person name="Hyde K.D."/>
            <person name="Liu Y."/>
            <person name="Liu Z."/>
        </authorList>
    </citation>
    <scope>NUCLEOTIDE SEQUENCE [LARGE SCALE GENOMIC DNA]</scope>
    <source>
        <strain evidence="19 20">GZAAS20.1005</strain>
    </source>
</reference>
<evidence type="ECO:0000256" key="10">
    <source>
        <dbReference type="ARBA" id="ARBA00023004"/>
    </source>
</evidence>
<dbReference type="PANTHER" id="PTHR37928:SF2">
    <property type="entry name" value="GPI ANCHORED CFEM DOMAIN PROTEIN (AFU_ORTHOLOGUE AFUA_6G10580)"/>
    <property type="match status" value="1"/>
</dbReference>
<keyword evidence="10 15" id="KW-0408">Iron</keyword>
<dbReference type="InterPro" id="IPR051735">
    <property type="entry name" value="CFEM_domain"/>
</dbReference>
<proteinExistence type="inferred from homology"/>
<comment type="caution">
    <text evidence="19">The sequence shown here is derived from an EMBL/GenBank/DDBJ whole genome shotgun (WGS) entry which is preliminary data.</text>
</comment>
<gene>
    <name evidence="19" type="ORF">SI65_01135</name>
</gene>
<keyword evidence="11" id="KW-0472">Membrane</keyword>
<name>A0A1E3BT53_ASPCR</name>
<evidence type="ECO:0000256" key="14">
    <source>
        <dbReference type="ARBA" id="ARBA00023288"/>
    </source>
</evidence>
<keyword evidence="7" id="KW-0336">GPI-anchor</keyword>
<dbReference type="GO" id="GO:0005576">
    <property type="term" value="C:extracellular region"/>
    <property type="evidence" value="ECO:0007669"/>
    <property type="project" value="UniProtKB-SubCell"/>
</dbReference>
<evidence type="ECO:0000259" key="18">
    <source>
        <dbReference type="PROSITE" id="PS52012"/>
    </source>
</evidence>
<evidence type="ECO:0000256" key="8">
    <source>
        <dbReference type="ARBA" id="ARBA00022723"/>
    </source>
</evidence>
<evidence type="ECO:0000256" key="9">
    <source>
        <dbReference type="ARBA" id="ARBA00022729"/>
    </source>
</evidence>
<evidence type="ECO:0000256" key="12">
    <source>
        <dbReference type="ARBA" id="ARBA00023157"/>
    </source>
</evidence>